<feature type="compositionally biased region" description="Basic and acidic residues" evidence="4">
    <location>
        <begin position="466"/>
        <end position="483"/>
    </location>
</feature>
<dbReference type="OMA" id="QCMHSEC"/>
<feature type="compositionally biased region" description="Basic residues" evidence="4">
    <location>
        <begin position="189"/>
        <end position="202"/>
    </location>
</feature>
<evidence type="ECO:0000259" key="6">
    <source>
        <dbReference type="PROSITE" id="PS51050"/>
    </source>
</evidence>
<feature type="compositionally biased region" description="Basic and acidic residues" evidence="4">
    <location>
        <begin position="904"/>
        <end position="916"/>
    </location>
</feature>
<sequence length="1194" mass="134419">MEAENKTEGDKNEPTRQNDDSELETIVGMEALVNVDEEIKESECVERVVDVERNIPSANSVSDEEYNELCDAVLQRRKKTLADRPGCGPDEDLEDPQSEEEELQDVDQQQQQTDNIHSDLVTPELSAEEKESLPMPPKLSHKRSHKKKTPQADRRKRSGRKLEYQSSTQSVPLHKAIKRKRLPKSDPKPKKKRKGSDKKKKLQERTVHEDGTWVQCMHSECLKWRYLSDVTDPALIPEHWVCKMNTDSAHNSCEHPEEDYHSLEFVFTKFTEGSIVWAKMQGFPWWPAMVEEDPDTGTYLEQEDTDTYPTHYHVVFLDKNVSRTWLKSTFIRKYDPGKDEQTHAKGRDYKQQVSQAVARANKALSMNVQERIKTFGFSHTFKGKIVDNSQESSIVEVVDVASDSDHESDDVDVEFDLEILGLDVDEILEEAEALLSEAGETIQSLQDTPLDEEAPKETKKRRKSKKITDGEAREGNIDKECKTKRQYKKKSLKDISDQKKKKHKSHHHHSKKNSKEKEAGITAGSNDDTAKHMDEECRKSVGDIQASESEIRSKIINDEVKEDGSTKKSKKQHVKKSCLLNKKAAGSTGEDDAMNQCKNSDPDARTKQKKPRKPRVKKSHVEVEPKTNIAPAVVLKAEESPQTSTSVVESEKQESKKTAGDVRPKVKKVRRPRVESKENNEQKPAVVPKETASVKESENPQQPDKSDGAAVPKEKKEKKVRKPRVKKSDGEVEPKVKKPRAKKFSAKMNTGNLNKTDTPTAESEKIQDVRESDTNSKPRVKKPRAKKSSAAKPSADPVKTCTAEDMSDRLNIEAHGSPNTRDDDSKTKTKKKSKTTEAGPKMKPAFKTPSKKLEDVVKKPKKSSFAVPLVRKDEQLSKKFHQKETTKDKLSNNMENHALMSVEGRIDKDLKKEPPKSDTTTTKTGPEDAGVSKQRAKKFSIKKKANLPLSESTSSAEISVTDASPCINQNPTPPAEPTRDADCTFNQQPQKLEKNPPKKGTAKKFSIKHKTAVSKASSVAHPHSEPPELMNKVSPDTSRNENPGNEVKTLGINEPTGVTKKPSPKKLNVKRKPSSEFGEATNLKSGIDAKDSISPSPKKMKAERQEQHYVDDEEFLLNLDEDLLDDDTVLVVEDRQRDRVDVGEDSDDFSMEDLEDWPKDQDTVDEPSQGDPNKLLNQTSGSDTNPQSFEIVEE</sequence>
<feature type="compositionally biased region" description="Acidic residues" evidence="4">
    <location>
        <begin position="89"/>
        <end position="105"/>
    </location>
</feature>
<dbReference type="Pfam" id="PF00855">
    <property type="entry name" value="PWWP"/>
    <property type="match status" value="1"/>
</dbReference>
<feature type="compositionally biased region" description="Basic and acidic residues" evidence="4">
    <location>
        <begin position="528"/>
        <end position="541"/>
    </location>
</feature>
<dbReference type="Gene3D" id="3.30.40.100">
    <property type="match status" value="1"/>
</dbReference>
<dbReference type="GO" id="GO:0008270">
    <property type="term" value="F:zinc ion binding"/>
    <property type="evidence" value="ECO:0007669"/>
    <property type="project" value="UniProtKB-KW"/>
</dbReference>
<accession>A0A914AFK1</accession>
<dbReference type="PANTHER" id="PTHR15999">
    <property type="entry name" value="ZINC FINGER CW-TYPE PWWP DOMAIN PROTEIN 1"/>
    <property type="match status" value="1"/>
</dbReference>
<evidence type="ECO:0000256" key="2">
    <source>
        <dbReference type="ARBA" id="ARBA00022771"/>
    </source>
</evidence>
<dbReference type="PANTHER" id="PTHR15999:SF2">
    <property type="entry name" value="ZINC FINGER CW-TYPE PWWP DOMAIN PROTEIN 1"/>
    <property type="match status" value="1"/>
</dbReference>
<feature type="compositionally biased region" description="Basic and acidic residues" evidence="4">
    <location>
        <begin position="1133"/>
        <end position="1142"/>
    </location>
</feature>
<feature type="region of interest" description="Disordered" evidence="4">
    <location>
        <begin position="1133"/>
        <end position="1194"/>
    </location>
</feature>
<evidence type="ECO:0000313" key="8">
    <source>
        <dbReference type="Proteomes" id="UP000887568"/>
    </source>
</evidence>
<feature type="compositionally biased region" description="Basic residues" evidence="4">
    <location>
        <begin position="139"/>
        <end position="159"/>
    </location>
</feature>
<feature type="region of interest" description="Disordered" evidence="4">
    <location>
        <begin position="78"/>
        <end position="207"/>
    </location>
</feature>
<keyword evidence="1" id="KW-0479">Metal-binding</keyword>
<feature type="compositionally biased region" description="Polar residues" evidence="4">
    <location>
        <begin position="949"/>
        <end position="970"/>
    </location>
</feature>
<feature type="compositionally biased region" description="Basic and acidic residues" evidence="4">
    <location>
        <begin position="692"/>
        <end position="717"/>
    </location>
</feature>
<feature type="compositionally biased region" description="Basic residues" evidence="4">
    <location>
        <begin position="607"/>
        <end position="618"/>
    </location>
</feature>
<name>A0A914AFK1_PATMI</name>
<dbReference type="GO" id="GO:0005634">
    <property type="term" value="C:nucleus"/>
    <property type="evidence" value="ECO:0007669"/>
    <property type="project" value="TreeGrafter"/>
</dbReference>
<evidence type="ECO:0000313" key="7">
    <source>
        <dbReference type="EnsemblMetazoa" id="XP_038062281.1"/>
    </source>
</evidence>
<feature type="compositionally biased region" description="Basic and acidic residues" evidence="4">
    <location>
        <begin position="649"/>
        <end position="664"/>
    </location>
</feature>
<organism evidence="7 8">
    <name type="scientific">Patiria miniata</name>
    <name type="common">Bat star</name>
    <name type="synonym">Asterina miniata</name>
    <dbReference type="NCBI Taxonomy" id="46514"/>
    <lineage>
        <taxon>Eukaryota</taxon>
        <taxon>Metazoa</taxon>
        <taxon>Echinodermata</taxon>
        <taxon>Eleutherozoa</taxon>
        <taxon>Asterozoa</taxon>
        <taxon>Asteroidea</taxon>
        <taxon>Valvatacea</taxon>
        <taxon>Valvatida</taxon>
        <taxon>Asterinidae</taxon>
        <taxon>Patiria</taxon>
    </lineage>
</organism>
<evidence type="ECO:0000256" key="3">
    <source>
        <dbReference type="ARBA" id="ARBA00022833"/>
    </source>
</evidence>
<proteinExistence type="predicted"/>
<dbReference type="SMART" id="SM00293">
    <property type="entry name" value="PWWP"/>
    <property type="match status" value="1"/>
</dbReference>
<feature type="compositionally biased region" description="Basic and acidic residues" evidence="4">
    <location>
        <begin position="870"/>
        <end position="890"/>
    </location>
</feature>
<evidence type="ECO:0000256" key="1">
    <source>
        <dbReference type="ARBA" id="ARBA00022723"/>
    </source>
</evidence>
<feature type="domain" description="PWWP" evidence="5">
    <location>
        <begin position="272"/>
        <end position="326"/>
    </location>
</feature>
<feature type="compositionally biased region" description="Basic residues" evidence="4">
    <location>
        <begin position="1000"/>
        <end position="1012"/>
    </location>
</feature>
<dbReference type="OrthoDB" id="5964980at2759"/>
<feature type="compositionally biased region" description="Basic residues" evidence="4">
    <location>
        <begin position="1062"/>
        <end position="1072"/>
    </location>
</feature>
<feature type="compositionally biased region" description="Basic residues" evidence="4">
    <location>
        <begin position="934"/>
        <end position="945"/>
    </location>
</feature>
<feature type="compositionally biased region" description="Basic and acidic residues" evidence="4">
    <location>
        <begin position="726"/>
        <end position="736"/>
    </location>
</feature>
<dbReference type="Pfam" id="PF07496">
    <property type="entry name" value="zf-CW"/>
    <property type="match status" value="1"/>
</dbReference>
<evidence type="ECO:0000259" key="5">
    <source>
        <dbReference type="PROSITE" id="PS50812"/>
    </source>
</evidence>
<dbReference type="PROSITE" id="PS50812">
    <property type="entry name" value="PWWP"/>
    <property type="match status" value="1"/>
</dbReference>
<reference evidence="7" key="1">
    <citation type="submission" date="2022-11" db="UniProtKB">
        <authorList>
            <consortium name="EnsemblMetazoa"/>
        </authorList>
    </citation>
    <scope>IDENTIFICATION</scope>
</reference>
<feature type="region of interest" description="Disordered" evidence="4">
    <location>
        <begin position="440"/>
        <end position="1107"/>
    </location>
</feature>
<dbReference type="EnsemblMetazoa" id="XM_038206353.1">
    <property type="protein sequence ID" value="XP_038062281.1"/>
    <property type="gene ID" value="LOC119732705"/>
</dbReference>
<feature type="compositionally biased region" description="Basic residues" evidence="4">
    <location>
        <begin position="567"/>
        <end position="576"/>
    </location>
</feature>
<feature type="compositionally biased region" description="Polar residues" evidence="4">
    <location>
        <begin position="747"/>
        <end position="761"/>
    </location>
</feature>
<dbReference type="SUPFAM" id="SSF63748">
    <property type="entry name" value="Tudor/PWWP/MBT"/>
    <property type="match status" value="1"/>
</dbReference>
<dbReference type="InterPro" id="IPR042778">
    <property type="entry name" value="ZCWPW1/ZCWPW2"/>
</dbReference>
<dbReference type="InterPro" id="IPR011124">
    <property type="entry name" value="Znf_CW"/>
</dbReference>
<feature type="compositionally biased region" description="Basic and acidic residues" evidence="4">
    <location>
        <begin position="1"/>
        <end position="19"/>
    </location>
</feature>
<feature type="compositionally biased region" description="Basic residues" evidence="4">
    <location>
        <begin position="499"/>
        <end position="512"/>
    </location>
</feature>
<feature type="compositionally biased region" description="Polar residues" evidence="4">
    <location>
        <begin position="1175"/>
        <end position="1188"/>
    </location>
</feature>
<feature type="compositionally biased region" description="Basic residues" evidence="4">
    <location>
        <begin position="778"/>
        <end position="789"/>
    </location>
</feature>
<protein>
    <recommendedName>
        <fullName evidence="9">Zinc finger CW-type PWWP domain protein 1</fullName>
    </recommendedName>
</protein>
<evidence type="ECO:0000256" key="4">
    <source>
        <dbReference type="SAM" id="MobiDB-lite"/>
    </source>
</evidence>
<feature type="compositionally biased region" description="Basic and acidic residues" evidence="4">
    <location>
        <begin position="762"/>
        <end position="776"/>
    </location>
</feature>
<feature type="region of interest" description="Disordered" evidence="4">
    <location>
        <begin position="1"/>
        <end position="24"/>
    </location>
</feature>
<feature type="compositionally biased region" description="Polar residues" evidence="4">
    <location>
        <begin position="1034"/>
        <end position="1043"/>
    </location>
</feature>
<dbReference type="Proteomes" id="UP000887568">
    <property type="component" value="Unplaced"/>
</dbReference>
<feature type="compositionally biased region" description="Basic and acidic residues" evidence="4">
    <location>
        <begin position="549"/>
        <end position="566"/>
    </location>
</feature>
<feature type="compositionally biased region" description="Acidic residues" evidence="4">
    <location>
        <begin position="1143"/>
        <end position="1155"/>
    </location>
</feature>
<dbReference type="RefSeq" id="XP_038062281.1">
    <property type="nucleotide sequence ID" value="XM_038206353.1"/>
</dbReference>
<dbReference type="CDD" id="cd20145">
    <property type="entry name" value="PWWP_ZCWPW1"/>
    <property type="match status" value="1"/>
</dbReference>
<keyword evidence="8" id="KW-1185">Reference proteome</keyword>
<feature type="domain" description="CW-type" evidence="6">
    <location>
        <begin position="207"/>
        <end position="261"/>
    </location>
</feature>
<feature type="compositionally biased region" description="Low complexity" evidence="4">
    <location>
        <begin position="790"/>
        <end position="799"/>
    </location>
</feature>
<dbReference type="AlphaFoldDB" id="A0A914AFK1"/>
<evidence type="ECO:0008006" key="9">
    <source>
        <dbReference type="Google" id="ProtNLM"/>
    </source>
</evidence>
<dbReference type="InterPro" id="IPR000313">
    <property type="entry name" value="PWWP_dom"/>
</dbReference>
<dbReference type="PROSITE" id="PS51050">
    <property type="entry name" value="ZF_CW"/>
    <property type="match status" value="1"/>
</dbReference>
<feature type="compositionally biased region" description="Basic and acidic residues" evidence="4">
    <location>
        <begin position="672"/>
        <end position="681"/>
    </location>
</feature>
<dbReference type="Gene3D" id="2.30.30.140">
    <property type="match status" value="1"/>
</dbReference>
<keyword evidence="2" id="KW-0863">Zinc-finger</keyword>
<dbReference type="GeneID" id="119732705"/>
<keyword evidence="3" id="KW-0862">Zinc</keyword>